<gene>
    <name evidence="2" type="primary">mlc</name>
    <name evidence="2" type="ORF">CAFE_38700</name>
</gene>
<organism evidence="2 3">
    <name type="scientific">Caproicibacter fermentans</name>
    <dbReference type="NCBI Taxonomy" id="2576756"/>
    <lineage>
        <taxon>Bacteria</taxon>
        <taxon>Bacillati</taxon>
        <taxon>Bacillota</taxon>
        <taxon>Clostridia</taxon>
        <taxon>Eubacteriales</taxon>
        <taxon>Acutalibacteraceae</taxon>
        <taxon>Caproicibacter</taxon>
    </lineage>
</organism>
<dbReference type="InterPro" id="IPR000600">
    <property type="entry name" value="ROK"/>
</dbReference>
<dbReference type="Pfam" id="PF00480">
    <property type="entry name" value="ROK"/>
    <property type="match status" value="1"/>
</dbReference>
<dbReference type="PANTHER" id="PTHR18964:SF149">
    <property type="entry name" value="BIFUNCTIONAL UDP-N-ACETYLGLUCOSAMINE 2-EPIMERASE_N-ACETYLMANNOSAMINE KINASE"/>
    <property type="match status" value="1"/>
</dbReference>
<dbReference type="SUPFAM" id="SSF53067">
    <property type="entry name" value="Actin-like ATPase domain"/>
    <property type="match status" value="1"/>
</dbReference>
<evidence type="ECO:0000313" key="2">
    <source>
        <dbReference type="EMBL" id="MVB13115.1"/>
    </source>
</evidence>
<dbReference type="Proteomes" id="UP000469440">
    <property type="component" value="Unassembled WGS sequence"/>
</dbReference>
<comment type="caution">
    <text evidence="2">The sequence shown here is derived from an EMBL/GenBank/DDBJ whole genome shotgun (WGS) entry which is preliminary data.</text>
</comment>
<dbReference type="AlphaFoldDB" id="A0A6N8I571"/>
<accession>A0A6N8I571</accession>
<name>A0A6N8I571_9FIRM</name>
<reference evidence="2 3" key="1">
    <citation type="submission" date="2019-09" db="EMBL/GenBank/DDBJ databases">
        <title>Genome sequence of Clostridium sp. EA1.</title>
        <authorList>
            <person name="Poehlein A."/>
            <person name="Bengelsdorf F.R."/>
            <person name="Daniel R."/>
        </authorList>
    </citation>
    <scope>NUCLEOTIDE SEQUENCE [LARGE SCALE GENOMIC DNA]</scope>
    <source>
        <strain evidence="2 3">EA1</strain>
    </source>
</reference>
<dbReference type="PANTHER" id="PTHR18964">
    <property type="entry name" value="ROK (REPRESSOR, ORF, KINASE) FAMILY"/>
    <property type="match status" value="1"/>
</dbReference>
<comment type="similarity">
    <text evidence="1">Belongs to the ROK (NagC/XylR) family.</text>
</comment>
<dbReference type="EMBL" id="VWXL01000110">
    <property type="protein sequence ID" value="MVB13115.1"/>
    <property type="molecule type" value="Genomic_DNA"/>
</dbReference>
<dbReference type="InterPro" id="IPR043129">
    <property type="entry name" value="ATPase_NBD"/>
</dbReference>
<proteinExistence type="inferred from homology"/>
<dbReference type="Gene3D" id="3.30.420.40">
    <property type="match status" value="2"/>
</dbReference>
<dbReference type="OrthoDB" id="9810372at2"/>
<keyword evidence="3" id="KW-1185">Reference proteome</keyword>
<evidence type="ECO:0000313" key="3">
    <source>
        <dbReference type="Proteomes" id="UP000469440"/>
    </source>
</evidence>
<dbReference type="RefSeq" id="WP_156991509.1">
    <property type="nucleotide sequence ID" value="NZ_VWXL01000110.1"/>
</dbReference>
<dbReference type="CDD" id="cd23763">
    <property type="entry name" value="ASKHA_ATPase_ROK"/>
    <property type="match status" value="1"/>
</dbReference>
<evidence type="ECO:0000256" key="1">
    <source>
        <dbReference type="ARBA" id="ARBA00006479"/>
    </source>
</evidence>
<sequence length="332" mass="35297">MLEIGVDLGGTKCAVCLGEIVDDNVKILHKCAVRPTKSVPAEKMLKLLSDDIRFCAQRAGGIGGVCGIGVSCGGPLDSRAGLILSPPNLPGWDRVPVTDYFTEKTGLRAWLCNDADACALAEWKLGAGKGCSNMIFLTFGTGLGAGLILNGRLYKGSCDMAGEVGHIRLENWGPCGYGKAGSFEGFCSGGGIAQLAKLMILEQLQSGKQPALCRGENGMEGVTAARVGEFAKTGDPLAREILRRVGVQLGKGLSILMDVLNPERIVIGSIFARCYDEIYPFAEQVIEREALPAVRKNCRVVPSTLLENVGDAAALMTAKYNYETELEHEGIQ</sequence>
<protein>
    <submittedName>
        <fullName evidence="2">Protein mlc</fullName>
    </submittedName>
</protein>